<feature type="transmembrane region" description="Helical" evidence="8">
    <location>
        <begin position="59"/>
        <end position="79"/>
    </location>
</feature>
<dbReference type="Pfam" id="PF01594">
    <property type="entry name" value="AI-2E_transport"/>
    <property type="match status" value="1"/>
</dbReference>
<evidence type="ECO:0000256" key="6">
    <source>
        <dbReference type="ARBA" id="ARBA00022989"/>
    </source>
</evidence>
<evidence type="ECO:0000256" key="2">
    <source>
        <dbReference type="ARBA" id="ARBA00009773"/>
    </source>
</evidence>
<keyword evidence="10" id="KW-1185">Reference proteome</keyword>
<accession>A0ABY7QVF7</accession>
<evidence type="ECO:0000256" key="1">
    <source>
        <dbReference type="ARBA" id="ARBA00004651"/>
    </source>
</evidence>
<evidence type="ECO:0000256" key="7">
    <source>
        <dbReference type="ARBA" id="ARBA00023136"/>
    </source>
</evidence>
<proteinExistence type="inferred from homology"/>
<gene>
    <name evidence="9" type="ORF">O6R05_01940</name>
</gene>
<evidence type="ECO:0000256" key="8">
    <source>
        <dbReference type="SAM" id="Phobius"/>
    </source>
</evidence>
<feature type="transmembrane region" description="Helical" evidence="8">
    <location>
        <begin position="307"/>
        <end position="325"/>
    </location>
</feature>
<keyword evidence="5 8" id="KW-0812">Transmembrane</keyword>
<comment type="subcellular location">
    <subcellularLocation>
        <location evidence="1">Cell membrane</location>
        <topology evidence="1">Multi-pass membrane protein</topology>
    </subcellularLocation>
</comment>
<reference evidence="9 10" key="1">
    <citation type="submission" date="2023-01" db="EMBL/GenBank/DDBJ databases">
        <authorList>
            <person name="Lee S.H."/>
            <person name="Jung H.S."/>
            <person name="Yun J.U."/>
        </authorList>
    </citation>
    <scope>NUCLEOTIDE SEQUENCE [LARGE SCALE GENOMIC DNA]</scope>
    <source>
        <strain evidence="9 10">CBA3646</strain>
    </source>
</reference>
<dbReference type="EMBL" id="CP115667">
    <property type="protein sequence ID" value="WBW50326.1"/>
    <property type="molecule type" value="Genomic_DNA"/>
</dbReference>
<feature type="transmembrane region" description="Helical" evidence="8">
    <location>
        <begin position="214"/>
        <end position="233"/>
    </location>
</feature>
<protein>
    <submittedName>
        <fullName evidence="9">AI-2E family transporter</fullName>
    </submittedName>
</protein>
<evidence type="ECO:0000256" key="5">
    <source>
        <dbReference type="ARBA" id="ARBA00022692"/>
    </source>
</evidence>
<organism evidence="9 10">
    <name type="scientific">Peptoniphilus equinus</name>
    <dbReference type="NCBI Taxonomy" id="3016343"/>
    <lineage>
        <taxon>Bacteria</taxon>
        <taxon>Bacillati</taxon>
        <taxon>Bacillota</taxon>
        <taxon>Tissierellia</taxon>
        <taxon>Tissierellales</taxon>
        <taxon>Peptoniphilaceae</taxon>
        <taxon>Peptoniphilus</taxon>
    </lineage>
</organism>
<keyword evidence="6 8" id="KW-1133">Transmembrane helix</keyword>
<dbReference type="RefSeq" id="WP_271191857.1">
    <property type="nucleotide sequence ID" value="NZ_CP115667.1"/>
</dbReference>
<dbReference type="Proteomes" id="UP001210339">
    <property type="component" value="Chromosome"/>
</dbReference>
<evidence type="ECO:0000313" key="10">
    <source>
        <dbReference type="Proteomes" id="UP001210339"/>
    </source>
</evidence>
<feature type="transmembrane region" description="Helical" evidence="8">
    <location>
        <begin position="18"/>
        <end position="39"/>
    </location>
</feature>
<sequence length="411" mass="45676">MEQLKLDQINVGNLTPEFFVVGTAALVSILLFLSIYYLINIGNGFIAADKRIRVDLKAVMKVFIALVVLYVFRLILGKYSVVADTLWAIFFGVILSFVINPVVTYLETNSIPRNWGVVIVYVSMALILGILLVIVIPKTINELTNLLMTLPSLLESSNVWFNKLIGQVAQNNNLGLDLNQIIRQANNAISQSVLEIQDSLIDSLKNVGSGVGVVFSKLLRIVLMFIFSFYFTVDKNKFKRRFVAGLPEHYKDDALYLATHINQALLNFVKGRLLLAVFVGFLTMLYLLVLQVDFAVVIGFITMIADIIPYIGPFMGFLPAVLFALMESPFKAMWVAILFVLVQWAENNLLAPKLIGDKTGLSPILVLIAILIGGGVFGVMGMILSVPVLAVILILVDYFKIKYNEMNSKVL</sequence>
<keyword evidence="4" id="KW-1003">Cell membrane</keyword>
<dbReference type="PANTHER" id="PTHR21716">
    <property type="entry name" value="TRANSMEMBRANE PROTEIN"/>
    <property type="match status" value="1"/>
</dbReference>
<keyword evidence="3" id="KW-0813">Transport</keyword>
<feature type="transmembrane region" description="Helical" evidence="8">
    <location>
        <begin position="273"/>
        <end position="301"/>
    </location>
</feature>
<evidence type="ECO:0000256" key="3">
    <source>
        <dbReference type="ARBA" id="ARBA00022448"/>
    </source>
</evidence>
<evidence type="ECO:0000256" key="4">
    <source>
        <dbReference type="ARBA" id="ARBA00022475"/>
    </source>
</evidence>
<evidence type="ECO:0000313" key="9">
    <source>
        <dbReference type="EMBL" id="WBW50326.1"/>
    </source>
</evidence>
<feature type="transmembrane region" description="Helical" evidence="8">
    <location>
        <begin position="118"/>
        <end position="140"/>
    </location>
</feature>
<feature type="transmembrane region" description="Helical" evidence="8">
    <location>
        <begin position="85"/>
        <end position="106"/>
    </location>
</feature>
<comment type="similarity">
    <text evidence="2">Belongs to the autoinducer-2 exporter (AI-2E) (TC 2.A.86) family.</text>
</comment>
<keyword evidence="7 8" id="KW-0472">Membrane</keyword>
<feature type="transmembrane region" description="Helical" evidence="8">
    <location>
        <begin position="332"/>
        <end position="351"/>
    </location>
</feature>
<dbReference type="InterPro" id="IPR002549">
    <property type="entry name" value="AI-2E-like"/>
</dbReference>
<dbReference type="PANTHER" id="PTHR21716:SF53">
    <property type="entry name" value="PERMEASE PERM-RELATED"/>
    <property type="match status" value="1"/>
</dbReference>
<name>A0ABY7QVF7_9FIRM</name>
<feature type="transmembrane region" description="Helical" evidence="8">
    <location>
        <begin position="363"/>
        <end position="396"/>
    </location>
</feature>